<keyword evidence="2" id="KW-1185">Reference proteome</keyword>
<keyword evidence="1" id="KW-0812">Transmembrane</keyword>
<protein>
    <submittedName>
        <fullName evidence="3">G_PROTEIN_RECEP_F1_2 domain-containing protein</fullName>
    </submittedName>
</protein>
<name>A0A1I7TDK6_9PELO</name>
<evidence type="ECO:0000313" key="3">
    <source>
        <dbReference type="WBParaSite" id="Csp11.Scaffold586.g4879.t1"/>
    </source>
</evidence>
<feature type="transmembrane region" description="Helical" evidence="1">
    <location>
        <begin position="24"/>
        <end position="46"/>
    </location>
</feature>
<proteinExistence type="predicted"/>
<keyword evidence="1" id="KW-1133">Transmembrane helix</keyword>
<accession>A0A1I7TDK6</accession>
<dbReference type="Proteomes" id="UP000095282">
    <property type="component" value="Unplaced"/>
</dbReference>
<reference evidence="3" key="1">
    <citation type="submission" date="2016-11" db="UniProtKB">
        <authorList>
            <consortium name="WormBaseParasite"/>
        </authorList>
    </citation>
    <scope>IDENTIFICATION</scope>
</reference>
<evidence type="ECO:0000256" key="1">
    <source>
        <dbReference type="SAM" id="Phobius"/>
    </source>
</evidence>
<keyword evidence="1" id="KW-0472">Membrane</keyword>
<sequence>MELKANGWARLSTARFGPRIRRPILVIVIYLSLSLIVLICLVLGLFEGYETFFVHILDNIILSRVVNGLHHHNLSFRAASVVSISWIFCSPIWKKTFIRSLPIIGRFQKQEEPQNRFTPNPSEVPETEIYFIQLRTAWI</sequence>
<evidence type="ECO:0000313" key="2">
    <source>
        <dbReference type="Proteomes" id="UP000095282"/>
    </source>
</evidence>
<organism evidence="2 3">
    <name type="scientific">Caenorhabditis tropicalis</name>
    <dbReference type="NCBI Taxonomy" id="1561998"/>
    <lineage>
        <taxon>Eukaryota</taxon>
        <taxon>Metazoa</taxon>
        <taxon>Ecdysozoa</taxon>
        <taxon>Nematoda</taxon>
        <taxon>Chromadorea</taxon>
        <taxon>Rhabditida</taxon>
        <taxon>Rhabditina</taxon>
        <taxon>Rhabditomorpha</taxon>
        <taxon>Rhabditoidea</taxon>
        <taxon>Rhabditidae</taxon>
        <taxon>Peloderinae</taxon>
        <taxon>Caenorhabditis</taxon>
    </lineage>
</organism>
<dbReference type="WBParaSite" id="Csp11.Scaffold586.g4879.t1">
    <property type="protein sequence ID" value="Csp11.Scaffold586.g4879.t1"/>
    <property type="gene ID" value="Csp11.Scaffold586.g4879"/>
</dbReference>
<dbReference type="AlphaFoldDB" id="A0A1I7TDK6"/>